<feature type="domain" description="PA" evidence="4">
    <location>
        <begin position="111"/>
        <end position="181"/>
    </location>
</feature>
<organism evidence="6 7">
    <name type="scientific">Ziziphus jujuba var. spinosa</name>
    <dbReference type="NCBI Taxonomy" id="714518"/>
    <lineage>
        <taxon>Eukaryota</taxon>
        <taxon>Viridiplantae</taxon>
        <taxon>Streptophyta</taxon>
        <taxon>Embryophyta</taxon>
        <taxon>Tracheophyta</taxon>
        <taxon>Spermatophyta</taxon>
        <taxon>Magnoliopsida</taxon>
        <taxon>eudicotyledons</taxon>
        <taxon>Gunneridae</taxon>
        <taxon>Pentapetalae</taxon>
        <taxon>rosids</taxon>
        <taxon>fabids</taxon>
        <taxon>Rosales</taxon>
        <taxon>Rhamnaceae</taxon>
        <taxon>Paliureae</taxon>
        <taxon>Ziziphus</taxon>
    </lineage>
</organism>
<comment type="caution">
    <text evidence="6">The sequence shown here is derived from an EMBL/GenBank/DDBJ whole genome shotgun (WGS) entry which is preliminary data.</text>
</comment>
<dbReference type="Gene3D" id="3.40.50.200">
    <property type="entry name" value="Peptidase S8/S53 domain"/>
    <property type="match status" value="2"/>
</dbReference>
<dbReference type="InterPro" id="IPR041469">
    <property type="entry name" value="Subtilisin-like_FN3"/>
</dbReference>
<comment type="similarity">
    <text evidence="2">Belongs to the peptidase S8 family.</text>
</comment>
<proteinExistence type="inferred from homology"/>
<dbReference type="GO" id="GO:0004252">
    <property type="term" value="F:serine-type endopeptidase activity"/>
    <property type="evidence" value="ECO:0007669"/>
    <property type="project" value="InterPro"/>
</dbReference>
<keyword evidence="3" id="KW-0732">Signal</keyword>
<evidence type="ECO:0000256" key="3">
    <source>
        <dbReference type="ARBA" id="ARBA00022729"/>
    </source>
</evidence>
<evidence type="ECO:0000259" key="5">
    <source>
        <dbReference type="Pfam" id="PF17766"/>
    </source>
</evidence>
<gene>
    <name evidence="6" type="ORF">FEM48_Zijuj03G0005700</name>
</gene>
<evidence type="ECO:0000259" key="4">
    <source>
        <dbReference type="Pfam" id="PF02225"/>
    </source>
</evidence>
<dbReference type="Gene3D" id="3.50.30.30">
    <property type="match status" value="2"/>
</dbReference>
<dbReference type="SUPFAM" id="SSF52743">
    <property type="entry name" value="Subtilisin-like"/>
    <property type="match status" value="1"/>
</dbReference>
<dbReference type="Pfam" id="PF02225">
    <property type="entry name" value="PA"/>
    <property type="match status" value="1"/>
</dbReference>
<feature type="domain" description="Subtilisin-like protease fibronectin type-III" evidence="5">
    <location>
        <begin position="432"/>
        <end position="525"/>
    </location>
</feature>
<accession>A0A978VM62</accession>
<dbReference type="InterPro" id="IPR045051">
    <property type="entry name" value="SBT"/>
</dbReference>
<dbReference type="EMBL" id="JAEACU010000003">
    <property type="protein sequence ID" value="KAH7536637.1"/>
    <property type="molecule type" value="Genomic_DNA"/>
</dbReference>
<evidence type="ECO:0008006" key="8">
    <source>
        <dbReference type="Google" id="ProtNLM"/>
    </source>
</evidence>
<dbReference type="GO" id="GO:0006508">
    <property type="term" value="P:proteolysis"/>
    <property type="evidence" value="ECO:0007669"/>
    <property type="project" value="InterPro"/>
</dbReference>
<comment type="subcellular location">
    <subcellularLocation>
        <location evidence="1">Secreted</location>
    </subcellularLocation>
</comment>
<dbReference type="AlphaFoldDB" id="A0A978VM62"/>
<dbReference type="CDD" id="cd02120">
    <property type="entry name" value="PA_subtilisin_like"/>
    <property type="match status" value="1"/>
</dbReference>
<dbReference type="Proteomes" id="UP000813462">
    <property type="component" value="Unassembled WGS sequence"/>
</dbReference>
<evidence type="ECO:0000256" key="2">
    <source>
        <dbReference type="ARBA" id="ARBA00011073"/>
    </source>
</evidence>
<dbReference type="Pfam" id="PF17766">
    <property type="entry name" value="fn3_6"/>
    <property type="match status" value="1"/>
</dbReference>
<sequence length="532" mass="58445">MGHMIVGNKVLVFNGGNVEFSSCIWPESPSFNDEGLGEVPSRWKGVCMAAKDFKKSNCNRKLIGARYYETPLTPKANQSRLSKSSGSPRDSVGHGTHGFAINFSELSRKKTYPLVFAQDVAANFTPGSEARNCYPGSLDPKKVAGKIVVCAGDDPTVSRRVKKLVVEDAKAKGVIVISEVLNGVPFDSGVFAFTQVNNDAGSQILEYINSTNFLIVTSWGLDNVRKNFLNFINSLLICYIILTYLSLHNRKPTATILPTVEVPRYRPAPVVAYFSSRGPSRLTENILKPDIMAPGVSILAAMIPKNEPGSVPFGKKPSHLLSTVCIYAQERKFLPLILLLFPMNWHINAASTFNNLGKPFTNSSDYIANPHEVGVGEINPFKALNPGLVFETSTTNYLQFLCFNGYTEKTIKALSSIKFNCPKSSVEEFISNINYPSISISQLNRHEHARVIKRTVTNVGAANSTYIANVQSPPGLVVKVFPEKIIFTKGLKKASFQVSFDGKKAQKGYNFGSVTWSGERYSVRVVFGVNVE</sequence>
<evidence type="ECO:0000313" key="7">
    <source>
        <dbReference type="Proteomes" id="UP000813462"/>
    </source>
</evidence>
<dbReference type="GO" id="GO:0005576">
    <property type="term" value="C:extracellular region"/>
    <property type="evidence" value="ECO:0007669"/>
    <property type="project" value="UniProtKB-SubCell"/>
</dbReference>
<protein>
    <recommendedName>
        <fullName evidence="8">Subtilisin-like protease SBT5.3</fullName>
    </recommendedName>
</protein>
<dbReference type="InterPro" id="IPR003137">
    <property type="entry name" value="PA_domain"/>
</dbReference>
<reference evidence="6" key="1">
    <citation type="journal article" date="2021" name="Front. Plant Sci.">
        <title>Chromosome-Scale Genome Assembly for Chinese Sour Jujube and Insights Into Its Genome Evolution and Domestication Signature.</title>
        <authorList>
            <person name="Shen L.-Y."/>
            <person name="Luo H."/>
            <person name="Wang X.-L."/>
            <person name="Wang X.-M."/>
            <person name="Qiu X.-J."/>
            <person name="Liu H."/>
            <person name="Zhou S.-S."/>
            <person name="Jia K.-H."/>
            <person name="Nie S."/>
            <person name="Bao Y.-T."/>
            <person name="Zhang R.-G."/>
            <person name="Yun Q.-Z."/>
            <person name="Chai Y.-H."/>
            <person name="Lu J.-Y."/>
            <person name="Li Y."/>
            <person name="Zhao S.-W."/>
            <person name="Mao J.-F."/>
            <person name="Jia S.-G."/>
            <person name="Mao Y.-M."/>
        </authorList>
    </citation>
    <scope>NUCLEOTIDE SEQUENCE</scope>
    <source>
        <strain evidence="6">AT0</strain>
        <tissue evidence="6">Leaf</tissue>
    </source>
</reference>
<dbReference type="Gene3D" id="2.60.40.2310">
    <property type="match status" value="1"/>
</dbReference>
<evidence type="ECO:0000313" key="6">
    <source>
        <dbReference type="EMBL" id="KAH7536637.1"/>
    </source>
</evidence>
<name>A0A978VM62_ZIZJJ</name>
<dbReference type="PANTHER" id="PTHR10795">
    <property type="entry name" value="PROPROTEIN CONVERTASE SUBTILISIN/KEXIN"/>
    <property type="match status" value="1"/>
</dbReference>
<evidence type="ECO:0000256" key="1">
    <source>
        <dbReference type="ARBA" id="ARBA00004613"/>
    </source>
</evidence>
<dbReference type="InterPro" id="IPR036852">
    <property type="entry name" value="Peptidase_S8/S53_dom_sf"/>
</dbReference>